<dbReference type="InterPro" id="IPR014729">
    <property type="entry name" value="Rossmann-like_a/b/a_fold"/>
</dbReference>
<name>A0A1G2MF72_9BACT</name>
<evidence type="ECO:0000256" key="11">
    <source>
        <dbReference type="ARBA" id="ARBA00023146"/>
    </source>
</evidence>
<keyword evidence="5 13" id="KW-0436">Ligase</keyword>
<dbReference type="InterPro" id="IPR015413">
    <property type="entry name" value="Methionyl/Leucyl_tRNA_Synth"/>
</dbReference>
<keyword evidence="7 13" id="KW-0547">Nucleotide-binding</keyword>
<dbReference type="EC" id="6.1.1.10" evidence="3"/>
<dbReference type="InterPro" id="IPR033911">
    <property type="entry name" value="MetRS_core"/>
</dbReference>
<evidence type="ECO:0000313" key="16">
    <source>
        <dbReference type="EMBL" id="OHA22517.1"/>
    </source>
</evidence>
<comment type="function">
    <text evidence="2">Is required not only for elongation of protein synthesis but also for the initiation of all mRNA translation through initiator tRNA(fMet) aminoacylation.</text>
</comment>
<keyword evidence="11 13" id="KW-0030">Aminoacyl-tRNA synthetase</keyword>
<dbReference type="GO" id="GO:0004825">
    <property type="term" value="F:methionine-tRNA ligase activity"/>
    <property type="evidence" value="ECO:0007669"/>
    <property type="project" value="UniProtKB-EC"/>
</dbReference>
<evidence type="ECO:0000256" key="12">
    <source>
        <dbReference type="ARBA" id="ARBA00030904"/>
    </source>
</evidence>
<keyword evidence="10 13" id="KW-0648">Protein biosynthesis</keyword>
<evidence type="ECO:0000256" key="3">
    <source>
        <dbReference type="ARBA" id="ARBA00012838"/>
    </source>
</evidence>
<dbReference type="Pfam" id="PF01406">
    <property type="entry name" value="tRNA-synt_1e"/>
    <property type="match status" value="1"/>
</dbReference>
<keyword evidence="8" id="KW-0862">Zinc</keyword>
<comment type="cofactor">
    <cofactor evidence="1">
        <name>Zn(2+)</name>
        <dbReference type="ChEBI" id="CHEBI:29105"/>
    </cofactor>
</comment>
<dbReference type="CDD" id="cd00814">
    <property type="entry name" value="MetRS_core"/>
    <property type="match status" value="1"/>
</dbReference>
<evidence type="ECO:0000256" key="6">
    <source>
        <dbReference type="ARBA" id="ARBA00022723"/>
    </source>
</evidence>
<dbReference type="InterPro" id="IPR023457">
    <property type="entry name" value="Met-tRNA_synth_2"/>
</dbReference>
<evidence type="ECO:0000256" key="5">
    <source>
        <dbReference type="ARBA" id="ARBA00022598"/>
    </source>
</evidence>
<evidence type="ECO:0000259" key="14">
    <source>
        <dbReference type="Pfam" id="PF01406"/>
    </source>
</evidence>
<dbReference type="GO" id="GO:0046872">
    <property type="term" value="F:metal ion binding"/>
    <property type="evidence" value="ECO:0007669"/>
    <property type="project" value="UniProtKB-KW"/>
</dbReference>
<dbReference type="SUPFAM" id="SSF52374">
    <property type="entry name" value="Nucleotidylyl transferase"/>
    <property type="match status" value="1"/>
</dbReference>
<dbReference type="InterPro" id="IPR032678">
    <property type="entry name" value="tRNA-synt_1_cat_dom"/>
</dbReference>
<dbReference type="EMBL" id="MHRJ01000024">
    <property type="protein sequence ID" value="OHA22517.1"/>
    <property type="molecule type" value="Genomic_DNA"/>
</dbReference>
<dbReference type="GO" id="GO:0006431">
    <property type="term" value="P:methionyl-tRNA aminoacylation"/>
    <property type="evidence" value="ECO:0007669"/>
    <property type="project" value="InterPro"/>
</dbReference>
<keyword evidence="6" id="KW-0479">Metal-binding</keyword>
<dbReference type="SUPFAM" id="SSF47323">
    <property type="entry name" value="Anticodon-binding domain of a subclass of class I aminoacyl-tRNA synthetases"/>
    <property type="match status" value="1"/>
</dbReference>
<accession>A0A1G2MF72</accession>
<dbReference type="PANTHER" id="PTHR43326:SF1">
    <property type="entry name" value="METHIONINE--TRNA LIGASE, MITOCHONDRIAL"/>
    <property type="match status" value="1"/>
</dbReference>
<evidence type="ECO:0000313" key="17">
    <source>
        <dbReference type="Proteomes" id="UP000176493"/>
    </source>
</evidence>
<evidence type="ECO:0000256" key="10">
    <source>
        <dbReference type="ARBA" id="ARBA00022917"/>
    </source>
</evidence>
<evidence type="ECO:0000256" key="2">
    <source>
        <dbReference type="ARBA" id="ARBA00003314"/>
    </source>
</evidence>
<feature type="domain" description="Methionyl/Leucyl tRNA synthetase" evidence="15">
    <location>
        <begin position="136"/>
        <end position="366"/>
    </location>
</feature>
<dbReference type="InterPro" id="IPR009080">
    <property type="entry name" value="tRNAsynth_Ia_anticodon-bd"/>
</dbReference>
<comment type="similarity">
    <text evidence="13">Belongs to the class-I aminoacyl-tRNA synthetase family.</text>
</comment>
<evidence type="ECO:0000259" key="15">
    <source>
        <dbReference type="Pfam" id="PF09334"/>
    </source>
</evidence>
<dbReference type="Pfam" id="PF09334">
    <property type="entry name" value="tRNA-synt_1g"/>
    <property type="match status" value="1"/>
</dbReference>
<gene>
    <name evidence="16" type="ORF">A2W52_03655</name>
</gene>
<evidence type="ECO:0000256" key="1">
    <source>
        <dbReference type="ARBA" id="ARBA00001947"/>
    </source>
</evidence>
<dbReference type="Proteomes" id="UP000176493">
    <property type="component" value="Unassembled WGS sequence"/>
</dbReference>
<organism evidence="16 17">
    <name type="scientific">Candidatus Taylorbacteria bacterium RIFCSPHIGHO2_02_49_25</name>
    <dbReference type="NCBI Taxonomy" id="1802305"/>
    <lineage>
        <taxon>Bacteria</taxon>
        <taxon>Candidatus Tayloriibacteriota</taxon>
    </lineage>
</organism>
<dbReference type="PANTHER" id="PTHR43326">
    <property type="entry name" value="METHIONYL-TRNA SYNTHETASE"/>
    <property type="match status" value="1"/>
</dbReference>
<dbReference type="AlphaFoldDB" id="A0A1G2MF72"/>
<dbReference type="Gene3D" id="1.10.730.10">
    <property type="entry name" value="Isoleucyl-tRNA Synthetase, Domain 1"/>
    <property type="match status" value="1"/>
</dbReference>
<dbReference type="Gene3D" id="2.170.220.10">
    <property type="match status" value="1"/>
</dbReference>
<reference evidence="16 17" key="1">
    <citation type="journal article" date="2016" name="Nat. Commun.">
        <title>Thousands of microbial genomes shed light on interconnected biogeochemical processes in an aquifer system.</title>
        <authorList>
            <person name="Anantharaman K."/>
            <person name="Brown C.T."/>
            <person name="Hug L.A."/>
            <person name="Sharon I."/>
            <person name="Castelle C.J."/>
            <person name="Probst A.J."/>
            <person name="Thomas B.C."/>
            <person name="Singh A."/>
            <person name="Wilkins M.J."/>
            <person name="Karaoz U."/>
            <person name="Brodie E.L."/>
            <person name="Williams K.H."/>
            <person name="Hubbard S.S."/>
            <person name="Banfield J.F."/>
        </authorList>
    </citation>
    <scope>NUCLEOTIDE SEQUENCE [LARGE SCALE GENOMIC DNA]</scope>
</reference>
<comment type="caution">
    <text evidence="16">The sequence shown here is derived from an EMBL/GenBank/DDBJ whole genome shotgun (WGS) entry which is preliminary data.</text>
</comment>
<sequence>MSKPFYITTTLPYVNAAPHIGFAFELVSADIIARHKRLAGYEVFFNTGTDEHGVKVFRKAKEEGKDPQTYVDEYAKKYRALLSALGISPSVHFIRTTDAAHKKAAQELWKRSFNAGDIYKKKYRIKYCVGCELEKTESELENGHCQVHPHLDIEIIEEENYFFRLSAYQERLLAFYEEHNDFVVPPFRLNEMRSLIRGKGLEDFSISRLKAKMPWGVPVPGDSEQVFYVWFDALVSYISALGWPDDEASFRKWWIETGGVVQFAGKDQIRQQAVMWQAMLMSASLPPSKQIVIHGFIQSGGEKMSKSLGNVIDPFALVKEYGTDAVRFYLARHVASFEDSDFTLEKFKEAYNADLANGIGNLVARILQMSNQYVSNPIKFPDTFYNSDNLSGEGKAVLTHLHKFELNNAVFVLWNWMQHLDILIQDGKPFEVAKTNKIAAEKQLIYLLQQLAEITVLLEPFMPETSRRIKTAIKANKKPENLFPRKE</sequence>
<evidence type="ECO:0000256" key="8">
    <source>
        <dbReference type="ARBA" id="ARBA00022833"/>
    </source>
</evidence>
<dbReference type="Gene3D" id="3.40.50.620">
    <property type="entry name" value="HUPs"/>
    <property type="match status" value="1"/>
</dbReference>
<dbReference type="PRINTS" id="PR01041">
    <property type="entry name" value="TRNASYNTHMET"/>
</dbReference>
<proteinExistence type="inferred from homology"/>
<feature type="domain" description="tRNA synthetases class I catalytic" evidence="14">
    <location>
        <begin position="14"/>
        <end position="102"/>
    </location>
</feature>
<evidence type="ECO:0000256" key="7">
    <source>
        <dbReference type="ARBA" id="ARBA00022741"/>
    </source>
</evidence>
<evidence type="ECO:0000256" key="4">
    <source>
        <dbReference type="ARBA" id="ARBA00018753"/>
    </source>
</evidence>
<dbReference type="NCBIfam" id="TIGR00398">
    <property type="entry name" value="metG"/>
    <property type="match status" value="1"/>
</dbReference>
<dbReference type="GO" id="GO:0005524">
    <property type="term" value="F:ATP binding"/>
    <property type="evidence" value="ECO:0007669"/>
    <property type="project" value="UniProtKB-KW"/>
</dbReference>
<evidence type="ECO:0000256" key="13">
    <source>
        <dbReference type="RuleBase" id="RU363039"/>
    </source>
</evidence>
<keyword evidence="9 13" id="KW-0067">ATP-binding</keyword>
<protein>
    <recommendedName>
        <fullName evidence="4">Methionine--tRNA ligase</fullName>
        <ecNumber evidence="3">6.1.1.10</ecNumber>
    </recommendedName>
    <alternativeName>
        <fullName evidence="12">Methionyl-tRNA synthetase</fullName>
    </alternativeName>
</protein>
<evidence type="ECO:0000256" key="9">
    <source>
        <dbReference type="ARBA" id="ARBA00022840"/>
    </source>
</evidence>
<dbReference type="InterPro" id="IPR014758">
    <property type="entry name" value="Met-tRNA_synth"/>
</dbReference>